<evidence type="ECO:0000256" key="3">
    <source>
        <dbReference type="ARBA" id="ARBA00022617"/>
    </source>
</evidence>
<evidence type="ECO:0000313" key="13">
    <source>
        <dbReference type="Proteomes" id="UP001597419"/>
    </source>
</evidence>
<evidence type="ECO:0000259" key="11">
    <source>
        <dbReference type="Pfam" id="PF21105"/>
    </source>
</evidence>
<keyword evidence="13" id="KW-1185">Reference proteome</keyword>
<evidence type="ECO:0000256" key="2">
    <source>
        <dbReference type="ARBA" id="ARBA00022559"/>
    </source>
</evidence>
<dbReference type="Pfam" id="PF21105">
    <property type="entry name" value="DyP_N"/>
    <property type="match status" value="1"/>
</dbReference>
<dbReference type="NCBIfam" id="TIGR01413">
    <property type="entry name" value="Dyp_perox_fam"/>
    <property type="match status" value="1"/>
</dbReference>
<reference evidence="13" key="1">
    <citation type="journal article" date="2019" name="Int. J. Syst. Evol. Microbiol.">
        <title>The Global Catalogue of Microorganisms (GCM) 10K type strain sequencing project: providing services to taxonomists for standard genome sequencing and annotation.</title>
        <authorList>
            <consortium name="The Broad Institute Genomics Platform"/>
            <consortium name="The Broad Institute Genome Sequencing Center for Infectious Disease"/>
            <person name="Wu L."/>
            <person name="Ma J."/>
        </authorList>
    </citation>
    <scope>NUCLEOTIDE SEQUENCE [LARGE SCALE GENOMIC DNA]</scope>
    <source>
        <strain evidence="13">CGMCC 4.7643</strain>
    </source>
</reference>
<evidence type="ECO:0000256" key="7">
    <source>
        <dbReference type="ARBA" id="ARBA00023004"/>
    </source>
</evidence>
<dbReference type="SUPFAM" id="SSF54909">
    <property type="entry name" value="Dimeric alpha+beta barrel"/>
    <property type="match status" value="1"/>
</dbReference>
<evidence type="ECO:0000256" key="5">
    <source>
        <dbReference type="ARBA" id="ARBA00022729"/>
    </source>
</evidence>
<dbReference type="PANTHER" id="PTHR30521:SF4">
    <property type="entry name" value="DEFERROCHELATASE"/>
    <property type="match status" value="1"/>
</dbReference>
<comment type="caution">
    <text evidence="12">The sequence shown here is derived from an EMBL/GenBank/DDBJ whole genome shotgun (WGS) entry which is preliminary data.</text>
</comment>
<organism evidence="12 13">
    <name type="scientific">Amycolatopsis samaneae</name>
    <dbReference type="NCBI Taxonomy" id="664691"/>
    <lineage>
        <taxon>Bacteria</taxon>
        <taxon>Bacillati</taxon>
        <taxon>Actinomycetota</taxon>
        <taxon>Actinomycetes</taxon>
        <taxon>Pseudonocardiales</taxon>
        <taxon>Pseudonocardiaceae</taxon>
        <taxon>Amycolatopsis</taxon>
    </lineage>
</organism>
<keyword evidence="7" id="KW-0408">Iron</keyword>
<dbReference type="InterPro" id="IPR011008">
    <property type="entry name" value="Dimeric_a/b-barrel"/>
</dbReference>
<dbReference type="EMBL" id="JBHUKU010000036">
    <property type="protein sequence ID" value="MFD2465712.1"/>
    <property type="molecule type" value="Genomic_DNA"/>
</dbReference>
<dbReference type="InterPro" id="IPR048328">
    <property type="entry name" value="Dyp_perox_C"/>
</dbReference>
<dbReference type="PROSITE" id="PS51404">
    <property type="entry name" value="DYP_PEROXIDASE"/>
    <property type="match status" value="1"/>
</dbReference>
<protein>
    <submittedName>
        <fullName evidence="12">Dyp-type peroxidase</fullName>
    </submittedName>
</protein>
<dbReference type="Proteomes" id="UP001597419">
    <property type="component" value="Unassembled WGS sequence"/>
</dbReference>
<name>A0ABW5GXR5_9PSEU</name>
<evidence type="ECO:0000256" key="6">
    <source>
        <dbReference type="ARBA" id="ARBA00023002"/>
    </source>
</evidence>
<comment type="similarity">
    <text evidence="8">Belongs to the DyP-type peroxidase family.</text>
</comment>
<feature type="domain" description="DyP dimeric alpha+beta barrel" evidence="11">
    <location>
        <begin position="44"/>
        <end position="173"/>
    </location>
</feature>
<feature type="domain" description="Dyp-type peroxidase C-terminal" evidence="10">
    <location>
        <begin position="241"/>
        <end position="398"/>
    </location>
</feature>
<dbReference type="Pfam" id="PF20628">
    <property type="entry name" value="Dyp_perox_C"/>
    <property type="match status" value="1"/>
</dbReference>
<keyword evidence="6" id="KW-0560">Oxidoreductase</keyword>
<comment type="cofactor">
    <cofactor evidence="1">
        <name>heme b</name>
        <dbReference type="ChEBI" id="CHEBI:60344"/>
    </cofactor>
</comment>
<gene>
    <name evidence="12" type="ORF">ACFSYJ_44385</name>
</gene>
<keyword evidence="5" id="KW-0732">Signal</keyword>
<evidence type="ECO:0000256" key="8">
    <source>
        <dbReference type="ARBA" id="ARBA00025737"/>
    </source>
</evidence>
<dbReference type="GO" id="GO:0004601">
    <property type="term" value="F:peroxidase activity"/>
    <property type="evidence" value="ECO:0007669"/>
    <property type="project" value="UniProtKB-KW"/>
</dbReference>
<evidence type="ECO:0000256" key="1">
    <source>
        <dbReference type="ARBA" id="ARBA00001970"/>
    </source>
</evidence>
<sequence length="473" mass="51473">MAVDLTTTLSWKSATGDASTMLDELQPNILKPHVRDHLSALFLRFTNVVEARVFLATLAKQQMKSAKQHLREVDAFKADATTGTPYVGVGLTASGYRFLGVRKAPADPSFQRGMRAPETRRTLTDPPRSTFDPGYRDELHAVVLVGDATDSAMTARRNEILALLPDSATVLTEEIGLGRINARGESIEHFGYVDGRSQPLFLGEDLDAEKNTTDGINVWNPGAPLGQVLVPDAAAPNPAAHFGSYFVFRKLEQNVRRFKQAESDLADTLGLRGTDRERAGAMIIGRFEDGTPLTTQREDGAESPVSNNFTYDSDENATKCPYQAHIRKTNPRGSGGVEELPQERQHLMARRGVPYGERADDPNADLPPSARPSGEVGLLFMAFNASLGNQFEFTQANWANNPAFPRVRTVPPAPPVVPGLDPVIGQGTRTPSDYVVDWGGKAKQTADPVPQAVTLKGGDYFFMPSLAFLRALA</sequence>
<keyword evidence="2 12" id="KW-0575">Peroxidase</keyword>
<proteinExistence type="inferred from homology"/>
<evidence type="ECO:0000256" key="9">
    <source>
        <dbReference type="SAM" id="MobiDB-lite"/>
    </source>
</evidence>
<dbReference type="PANTHER" id="PTHR30521">
    <property type="entry name" value="DEFERROCHELATASE/PEROXIDASE"/>
    <property type="match status" value="1"/>
</dbReference>
<dbReference type="RefSeq" id="WP_345408547.1">
    <property type="nucleotide sequence ID" value="NZ_BAABHG010000029.1"/>
</dbReference>
<keyword evidence="4" id="KW-0479">Metal-binding</keyword>
<keyword evidence="3" id="KW-0349">Heme</keyword>
<feature type="region of interest" description="Disordered" evidence="9">
    <location>
        <begin position="291"/>
        <end position="316"/>
    </location>
</feature>
<evidence type="ECO:0000259" key="10">
    <source>
        <dbReference type="Pfam" id="PF20628"/>
    </source>
</evidence>
<evidence type="ECO:0000313" key="12">
    <source>
        <dbReference type="EMBL" id="MFD2465712.1"/>
    </source>
</evidence>
<dbReference type="InterPro" id="IPR006314">
    <property type="entry name" value="Dyp_peroxidase"/>
</dbReference>
<dbReference type="InterPro" id="IPR049509">
    <property type="entry name" value="DyP_N"/>
</dbReference>
<accession>A0ABW5GXR5</accession>
<evidence type="ECO:0000256" key="4">
    <source>
        <dbReference type="ARBA" id="ARBA00022723"/>
    </source>
</evidence>